<feature type="transmembrane region" description="Helical" evidence="1">
    <location>
        <begin position="66"/>
        <end position="84"/>
    </location>
</feature>
<dbReference type="SUPFAM" id="SSF81343">
    <property type="entry name" value="Fumarate reductase respiratory complex transmembrane subunits"/>
    <property type="match status" value="1"/>
</dbReference>
<feature type="transmembrane region" description="Helical" evidence="1">
    <location>
        <begin position="158"/>
        <end position="179"/>
    </location>
</feature>
<proteinExistence type="predicted"/>
<dbReference type="AlphaFoldDB" id="A0AA49JB10"/>
<keyword evidence="4" id="KW-1185">Reference proteome</keyword>
<protein>
    <submittedName>
        <fullName evidence="2">Succinate dehydrogenase cytochrome b subunit</fullName>
    </submittedName>
</protein>
<dbReference type="KEGG" id="marp:QYS47_17225"/>
<dbReference type="InterPro" id="IPR034804">
    <property type="entry name" value="SQR/QFR_C/D"/>
</dbReference>
<feature type="transmembrane region" description="Helical" evidence="1">
    <location>
        <begin position="12"/>
        <end position="34"/>
    </location>
</feature>
<keyword evidence="1" id="KW-0812">Transmembrane</keyword>
<accession>A0AA49JB10</accession>
<name>A0AA49JB10_9BACT</name>
<evidence type="ECO:0000256" key="1">
    <source>
        <dbReference type="SAM" id="Phobius"/>
    </source>
</evidence>
<evidence type="ECO:0000313" key="2">
    <source>
        <dbReference type="EMBL" id="WKK85741.1"/>
    </source>
</evidence>
<accession>A0AA52EZN4</accession>
<dbReference type="Gene3D" id="1.20.1300.10">
    <property type="entry name" value="Fumarate reductase/succinate dehydrogenase, transmembrane subunit"/>
    <property type="match status" value="1"/>
</dbReference>
<evidence type="ECO:0000313" key="4">
    <source>
        <dbReference type="Proteomes" id="UP001244443"/>
    </source>
</evidence>
<gene>
    <name evidence="3" type="ORF">QYS47_17225</name>
    <name evidence="2" type="ORF">QYS48_01170</name>
</gene>
<evidence type="ECO:0000313" key="3">
    <source>
        <dbReference type="EMBL" id="WNB17619.1"/>
    </source>
</evidence>
<dbReference type="InterPro" id="IPR011138">
    <property type="entry name" value="Cytochrome_b-558"/>
</dbReference>
<feature type="transmembrane region" description="Helical" evidence="1">
    <location>
        <begin position="110"/>
        <end position="129"/>
    </location>
</feature>
<organism evidence="2 4">
    <name type="scientific">Marivirga arenosa</name>
    <dbReference type="NCBI Taxonomy" id="3059076"/>
    <lineage>
        <taxon>Bacteria</taxon>
        <taxon>Pseudomonadati</taxon>
        <taxon>Bacteroidota</taxon>
        <taxon>Cytophagia</taxon>
        <taxon>Cytophagales</taxon>
        <taxon>Marivirgaceae</taxon>
        <taxon>Marivirga</taxon>
    </lineage>
</organism>
<feature type="transmembrane region" description="Helical" evidence="1">
    <location>
        <begin position="200"/>
        <end position="221"/>
    </location>
</feature>
<dbReference type="RefSeq" id="WP_302102114.1">
    <property type="nucleotide sequence ID" value="NZ_CP129968.2"/>
</dbReference>
<dbReference type="EMBL" id="CP129970">
    <property type="protein sequence ID" value="WKK85741.1"/>
    <property type="molecule type" value="Genomic_DNA"/>
</dbReference>
<dbReference type="Proteomes" id="UP001244443">
    <property type="component" value="Chromosome"/>
</dbReference>
<reference evidence="2 4" key="1">
    <citation type="submission" date="2023-08" db="EMBL/GenBank/DDBJ databases">
        <title>Comparative genomics and taxonomic characterization of three novel marine species of genus Marivirga.</title>
        <authorList>
            <person name="Muhammad N."/>
            <person name="Kim S.-G."/>
        </authorList>
    </citation>
    <scope>NUCLEOTIDE SEQUENCE [LARGE SCALE GENOMIC DNA]</scope>
    <source>
        <strain evidence="2 4">ABR2-2</strain>
        <strain evidence="3">BKB1-2</strain>
    </source>
</reference>
<sequence length="223" mass="24730">MSWLSETLTSTIGRKLVMSLTGLFLIIFLVVHLAGNFQLLADDGGLAFNAYAKFMTSNPIIKTTSYGLYAFILIHIAMSIALAMKNKAARPVGYAEVKGSANSSFSSRNMGILGFIIFVFLVIHLRNFWYEMHWGSIPMDEAGNKDLYKVVSAAFSEWWYVAIYVVCMIGLAFHLSHGFSSAFQTLGLNHSKYTPFIKKLGVVYAVLIPAAFAIIPIIMFLNS</sequence>
<dbReference type="Proteomes" id="UP001232019">
    <property type="component" value="Chromosome"/>
</dbReference>
<keyword evidence="1" id="KW-1133">Transmembrane helix</keyword>
<dbReference type="NCBIfam" id="TIGR02046">
    <property type="entry name" value="sdhC_b558_fam"/>
    <property type="match status" value="1"/>
</dbReference>
<keyword evidence="1" id="KW-0472">Membrane</keyword>
<dbReference type="EMBL" id="CP129968">
    <property type="protein sequence ID" value="WNB17619.1"/>
    <property type="molecule type" value="Genomic_DNA"/>
</dbReference>
<dbReference type="GO" id="GO:0016020">
    <property type="term" value="C:membrane"/>
    <property type="evidence" value="ECO:0007669"/>
    <property type="project" value="InterPro"/>
</dbReference>
<dbReference type="CDD" id="cd03498">
    <property type="entry name" value="SQR_TypeB_2_TM"/>
    <property type="match status" value="1"/>
</dbReference>